<name>A0ABX8V013_9BACT</name>
<dbReference type="Proteomes" id="UP000826014">
    <property type="component" value="Chromosome"/>
</dbReference>
<gene>
    <name evidence="1" type="ORF">RHABOEDO_000674</name>
</gene>
<evidence type="ECO:0000313" key="2">
    <source>
        <dbReference type="Proteomes" id="UP000826014"/>
    </source>
</evidence>
<evidence type="ECO:0000313" key="1">
    <source>
        <dbReference type="EMBL" id="QYF48501.1"/>
    </source>
</evidence>
<reference evidence="1 2" key="1">
    <citation type="journal article" date="2022" name="bioRxiv">
        <title>Ecology and evolution of chlamydial symbionts of arthropods.</title>
        <authorList>
            <person name="Halter T."/>
            <person name="Koestlbacher S."/>
            <person name="Collingro A."/>
            <person name="Sixt B.S."/>
            <person name="Toenshoff E.R."/>
            <person name="Hendrickx F."/>
            <person name="Kostanjsek R."/>
            <person name="Horn M."/>
        </authorList>
    </citation>
    <scope>NUCLEOTIDE SEQUENCE [LARGE SCALE GENOMIC DNA]</scope>
    <source>
        <strain evidence="1">W744xW776</strain>
    </source>
</reference>
<dbReference type="EMBL" id="CP075587">
    <property type="protein sequence ID" value="QYF48501.1"/>
    <property type="molecule type" value="Genomic_DNA"/>
</dbReference>
<sequence>MTITKKCILSSHALFTKNPQERILNEQESSLNFNQIEAEVDKILKDPHPFIYFSPLARFINEGDAKFEALLNKAEKKQIPNSVKESLPRRKIKYHLRYQPYRFFQEETDSSEQKKQQILDLIHSGIAKAVIEKEYGICTRTLKEWCKLSPWSGWKITSQKR</sequence>
<accession>A0ABX8V013</accession>
<keyword evidence="2" id="KW-1185">Reference proteome</keyword>
<dbReference type="RefSeq" id="WP_215217792.1">
    <property type="nucleotide sequence ID" value="NZ_CP075587.1"/>
</dbReference>
<proteinExistence type="predicted"/>
<protein>
    <submittedName>
        <fullName evidence="1">Uncharacterized protein</fullName>
    </submittedName>
</protein>
<organism evidence="1 2">
    <name type="scientific">Candidatus Rhabdochlamydia oedothoracis</name>
    <dbReference type="NCBI Taxonomy" id="2720720"/>
    <lineage>
        <taxon>Bacteria</taxon>
        <taxon>Pseudomonadati</taxon>
        <taxon>Chlamydiota</taxon>
        <taxon>Chlamydiia</taxon>
        <taxon>Parachlamydiales</taxon>
        <taxon>Candidatus Rhabdochlamydiaceae</taxon>
        <taxon>Candidatus Rhabdochlamydia</taxon>
    </lineage>
</organism>